<dbReference type="InterPro" id="IPR014755">
    <property type="entry name" value="Cu-Rt/internalin_Ig-like"/>
</dbReference>
<dbReference type="Gene3D" id="2.60.40.10">
    <property type="entry name" value="Immunoglobulins"/>
    <property type="match status" value="1"/>
</dbReference>
<dbReference type="InterPro" id="IPR036116">
    <property type="entry name" value="FN3_sf"/>
</dbReference>
<dbReference type="Gene3D" id="2.60.40.1220">
    <property type="match status" value="1"/>
</dbReference>
<dbReference type="Pfam" id="PF00041">
    <property type="entry name" value="fn3"/>
    <property type="match status" value="1"/>
</dbReference>
<evidence type="ECO:0000313" key="3">
    <source>
        <dbReference type="EMBL" id="GAG86512.1"/>
    </source>
</evidence>
<accession>X1BZJ4</accession>
<feature type="non-terminal residue" evidence="3">
    <location>
        <position position="172"/>
    </location>
</feature>
<organism evidence="3">
    <name type="scientific">marine sediment metagenome</name>
    <dbReference type="NCBI Taxonomy" id="412755"/>
    <lineage>
        <taxon>unclassified sequences</taxon>
        <taxon>metagenomes</taxon>
        <taxon>ecological metagenomes</taxon>
    </lineage>
</organism>
<keyword evidence="1" id="KW-0732">Signal</keyword>
<dbReference type="SMART" id="SM00060">
    <property type="entry name" value="FN3"/>
    <property type="match status" value="1"/>
</dbReference>
<reference evidence="3" key="1">
    <citation type="journal article" date="2014" name="Front. Microbiol.">
        <title>High frequency of phylogenetically diverse reductive dehalogenase-homologous genes in deep subseafloor sedimentary metagenomes.</title>
        <authorList>
            <person name="Kawai M."/>
            <person name="Futagami T."/>
            <person name="Toyoda A."/>
            <person name="Takaki Y."/>
            <person name="Nishi S."/>
            <person name="Hori S."/>
            <person name="Arai W."/>
            <person name="Tsubouchi T."/>
            <person name="Morono Y."/>
            <person name="Uchiyama I."/>
            <person name="Ito T."/>
            <person name="Fujiyama A."/>
            <person name="Inagaki F."/>
            <person name="Takami H."/>
        </authorList>
    </citation>
    <scope>NUCLEOTIDE SEQUENCE</scope>
    <source>
        <strain evidence="3">Expedition CK06-06</strain>
    </source>
</reference>
<protein>
    <recommendedName>
        <fullName evidence="2">Fibronectin type-III domain-containing protein</fullName>
    </recommendedName>
</protein>
<evidence type="ECO:0000256" key="1">
    <source>
        <dbReference type="ARBA" id="ARBA00022729"/>
    </source>
</evidence>
<dbReference type="PROSITE" id="PS50853">
    <property type="entry name" value="FN3"/>
    <property type="match status" value="1"/>
</dbReference>
<feature type="domain" description="Fibronectin type-III" evidence="2">
    <location>
        <begin position="17"/>
        <end position="106"/>
    </location>
</feature>
<feature type="non-terminal residue" evidence="3">
    <location>
        <position position="1"/>
    </location>
</feature>
<dbReference type="SUPFAM" id="SSF49265">
    <property type="entry name" value="Fibronectin type III"/>
    <property type="match status" value="1"/>
</dbReference>
<proteinExistence type="predicted"/>
<evidence type="ECO:0000259" key="2">
    <source>
        <dbReference type="PROSITE" id="PS50853"/>
    </source>
</evidence>
<gene>
    <name evidence="3" type="ORF">S01H4_28563</name>
</gene>
<dbReference type="InterPro" id="IPR003961">
    <property type="entry name" value="FN3_dom"/>
</dbReference>
<dbReference type="AlphaFoldDB" id="X1BZJ4"/>
<sequence>DGTAFDGPITLVKDFDPPTAPTGLIAVAVSDTQIDLSWTAASDPETGIDHYNVYRGTVLIDTSTETSYSDTGLSELTSYLYEVSAVNGDMMEGPMSDPVTKQTLADTTAPTIDSVWVFSQTTVEVVFSEPVEQTSAETVSNYAIDQGVSISSATLQGDTETVVLTVSTLSED</sequence>
<dbReference type="EMBL" id="BART01014244">
    <property type="protein sequence ID" value="GAG86512.1"/>
    <property type="molecule type" value="Genomic_DNA"/>
</dbReference>
<dbReference type="InterPro" id="IPR013783">
    <property type="entry name" value="Ig-like_fold"/>
</dbReference>
<comment type="caution">
    <text evidence="3">The sequence shown here is derived from an EMBL/GenBank/DDBJ whole genome shotgun (WGS) entry which is preliminary data.</text>
</comment>
<dbReference type="CDD" id="cd00063">
    <property type="entry name" value="FN3"/>
    <property type="match status" value="1"/>
</dbReference>
<name>X1BZJ4_9ZZZZ</name>